<organism evidence="2 3">
    <name type="scientific">Caenorhabditis tropicalis</name>
    <dbReference type="NCBI Taxonomy" id="1561998"/>
    <lineage>
        <taxon>Eukaryota</taxon>
        <taxon>Metazoa</taxon>
        <taxon>Ecdysozoa</taxon>
        <taxon>Nematoda</taxon>
        <taxon>Chromadorea</taxon>
        <taxon>Rhabditida</taxon>
        <taxon>Rhabditina</taxon>
        <taxon>Rhabditomorpha</taxon>
        <taxon>Rhabditoidea</taxon>
        <taxon>Rhabditidae</taxon>
        <taxon>Peloderinae</taxon>
        <taxon>Caenorhabditis</taxon>
    </lineage>
</organism>
<dbReference type="Proteomes" id="UP000095282">
    <property type="component" value="Unplaced"/>
</dbReference>
<evidence type="ECO:0000313" key="3">
    <source>
        <dbReference type="WBParaSite" id="Csp11.Scaffold629.g12171.t1"/>
    </source>
</evidence>
<feature type="signal peptide" evidence="1">
    <location>
        <begin position="1"/>
        <end position="17"/>
    </location>
</feature>
<proteinExistence type="predicted"/>
<reference evidence="3" key="1">
    <citation type="submission" date="2016-11" db="UniProtKB">
        <authorList>
            <consortium name="WormBaseParasite"/>
        </authorList>
    </citation>
    <scope>IDENTIFICATION</scope>
</reference>
<keyword evidence="2" id="KW-1185">Reference proteome</keyword>
<protein>
    <submittedName>
        <fullName evidence="3">Secreted protein</fullName>
    </submittedName>
</protein>
<accession>A0A1I7TVE0</accession>
<name>A0A1I7TVE0_9PELO</name>
<evidence type="ECO:0000256" key="1">
    <source>
        <dbReference type="SAM" id="SignalP"/>
    </source>
</evidence>
<sequence>MTSFLLALVEAALVAQAQYDEPEEEANLQDFSSFFHLVKGILDYDKHRGINVFKDINCSPSFSKMEFLVYSVDQNNLRKIQ</sequence>
<dbReference type="WBParaSite" id="Csp11.Scaffold629.g12171.t1">
    <property type="protein sequence ID" value="Csp11.Scaffold629.g12171.t1"/>
    <property type="gene ID" value="Csp11.Scaffold629.g12171"/>
</dbReference>
<feature type="chain" id="PRO_5009308022" evidence="1">
    <location>
        <begin position="18"/>
        <end position="81"/>
    </location>
</feature>
<dbReference type="AlphaFoldDB" id="A0A1I7TVE0"/>
<evidence type="ECO:0000313" key="2">
    <source>
        <dbReference type="Proteomes" id="UP000095282"/>
    </source>
</evidence>
<keyword evidence="1" id="KW-0732">Signal</keyword>